<comment type="caution">
    <text evidence="3">The sequence shown here is derived from an EMBL/GenBank/DDBJ whole genome shotgun (WGS) entry which is preliminary data.</text>
</comment>
<dbReference type="AlphaFoldDB" id="A0A3N0VHC5"/>
<dbReference type="InterPro" id="IPR029787">
    <property type="entry name" value="Nucleotide_cyclase"/>
</dbReference>
<sequence length="430" mass="45915">MLPHLLVALVAVGMALAFLLADGRAPTSRALALALSSMGVGIVVNFGYIQMSVPEVVPGWTGWLALPEALAMAAFLEWLLRVRRTIPSGNLDVRGGDGVIRLGQAAALVYLVESLLWPELRVQQFYGAARHGALGFSGSGFWRFAVPVLLVAASGLFSTLLLLNRRPDVSEKLRVLGFVAASPFMLAAFVLPYDYAALSVTAGLMTLLAGATQYHVLQGQRGQFMSRFLSPQVADIVSRKGLRGAMQEAHLEISIVCCDLRGFTAYAQAHPSSRVLEVLRDYYAAVGAVVAEYGGTIKDYAGDGVLILVGAPLAIPDHAKVSLEIAERIRKDCHTLTQRWSSRKGKLGIGIGVASGYVTVGVIGSASRLEYTAVGPAVNLASRLCEQAEDREVLVAPRTAELAGRELEAQPARAMKGFANLKRIYALEAA</sequence>
<keyword evidence="1" id="KW-0812">Transmembrane</keyword>
<dbReference type="SUPFAM" id="SSF55073">
    <property type="entry name" value="Nucleotide cyclase"/>
    <property type="match status" value="1"/>
</dbReference>
<feature type="transmembrane region" description="Helical" evidence="1">
    <location>
        <begin position="6"/>
        <end position="23"/>
    </location>
</feature>
<dbReference type="SMART" id="SM00044">
    <property type="entry name" value="CYCc"/>
    <property type="match status" value="1"/>
</dbReference>
<dbReference type="GO" id="GO:0006171">
    <property type="term" value="P:cAMP biosynthetic process"/>
    <property type="evidence" value="ECO:0007669"/>
    <property type="project" value="TreeGrafter"/>
</dbReference>
<keyword evidence="4" id="KW-1185">Reference proteome</keyword>
<feature type="domain" description="Guanylate cyclase" evidence="2">
    <location>
        <begin position="254"/>
        <end position="385"/>
    </location>
</feature>
<organism evidence="3 4">
    <name type="scientific">Stagnimonas aquatica</name>
    <dbReference type="NCBI Taxonomy" id="2689987"/>
    <lineage>
        <taxon>Bacteria</taxon>
        <taxon>Pseudomonadati</taxon>
        <taxon>Pseudomonadota</taxon>
        <taxon>Gammaproteobacteria</taxon>
        <taxon>Nevskiales</taxon>
        <taxon>Nevskiaceae</taxon>
        <taxon>Stagnimonas</taxon>
    </lineage>
</organism>
<dbReference type="Pfam" id="PF00211">
    <property type="entry name" value="Guanylate_cyc"/>
    <property type="match status" value="1"/>
</dbReference>
<evidence type="ECO:0000313" key="3">
    <source>
        <dbReference type="EMBL" id="ROH92177.1"/>
    </source>
</evidence>
<dbReference type="PROSITE" id="PS50125">
    <property type="entry name" value="GUANYLATE_CYCLASE_2"/>
    <property type="match status" value="1"/>
</dbReference>
<accession>A0A3N0VHC5</accession>
<dbReference type="InterPro" id="IPR050697">
    <property type="entry name" value="Adenylyl/Guanylyl_Cyclase_3/4"/>
</dbReference>
<dbReference type="InterPro" id="IPR001054">
    <property type="entry name" value="A/G_cyclase"/>
</dbReference>
<keyword evidence="1" id="KW-0472">Membrane</keyword>
<feature type="transmembrane region" description="Helical" evidence="1">
    <location>
        <begin position="60"/>
        <end position="79"/>
    </location>
</feature>
<dbReference type="Proteomes" id="UP000282106">
    <property type="component" value="Unassembled WGS sequence"/>
</dbReference>
<keyword evidence="1" id="KW-1133">Transmembrane helix</keyword>
<evidence type="ECO:0000256" key="1">
    <source>
        <dbReference type="SAM" id="Phobius"/>
    </source>
</evidence>
<feature type="transmembrane region" description="Helical" evidence="1">
    <location>
        <begin position="99"/>
        <end position="117"/>
    </location>
</feature>
<reference evidence="3 4" key="1">
    <citation type="submission" date="2018-10" db="EMBL/GenBank/DDBJ databases">
        <authorList>
            <person name="Chen W.-M."/>
        </authorList>
    </citation>
    <scope>NUCLEOTIDE SEQUENCE [LARGE SCALE GENOMIC DNA]</scope>
    <source>
        <strain evidence="3 4">THS-13</strain>
    </source>
</reference>
<feature type="transmembrane region" description="Helical" evidence="1">
    <location>
        <begin position="30"/>
        <end position="48"/>
    </location>
</feature>
<evidence type="ECO:0000259" key="2">
    <source>
        <dbReference type="PROSITE" id="PS50125"/>
    </source>
</evidence>
<dbReference type="PANTHER" id="PTHR43081:SF20">
    <property type="entry name" value="TWO-COMPONENT RESPONSE REGULATOR"/>
    <property type="match status" value="1"/>
</dbReference>
<name>A0A3N0VHC5_9GAMM</name>
<feature type="transmembrane region" description="Helical" evidence="1">
    <location>
        <begin position="141"/>
        <end position="163"/>
    </location>
</feature>
<dbReference type="CDD" id="cd07302">
    <property type="entry name" value="CHD"/>
    <property type="match status" value="1"/>
</dbReference>
<evidence type="ECO:0000313" key="4">
    <source>
        <dbReference type="Proteomes" id="UP000282106"/>
    </source>
</evidence>
<dbReference type="Gene3D" id="3.30.70.1230">
    <property type="entry name" value="Nucleotide cyclase"/>
    <property type="match status" value="1"/>
</dbReference>
<dbReference type="EMBL" id="RJVO01000002">
    <property type="protein sequence ID" value="ROH92177.1"/>
    <property type="molecule type" value="Genomic_DNA"/>
</dbReference>
<dbReference type="InParanoid" id="A0A3N0VHC5"/>
<protein>
    <submittedName>
        <fullName evidence="3">Adenylate/guanylate cyclase domain-containing protein</fullName>
    </submittedName>
</protein>
<dbReference type="GO" id="GO:0035556">
    <property type="term" value="P:intracellular signal transduction"/>
    <property type="evidence" value="ECO:0007669"/>
    <property type="project" value="InterPro"/>
</dbReference>
<feature type="transmembrane region" description="Helical" evidence="1">
    <location>
        <begin position="175"/>
        <end position="191"/>
    </location>
</feature>
<gene>
    <name evidence="3" type="ORF">ED208_05720</name>
</gene>
<dbReference type="PANTHER" id="PTHR43081">
    <property type="entry name" value="ADENYLATE CYCLASE, TERMINAL-DIFFERENTIATION SPECIFIC-RELATED"/>
    <property type="match status" value="1"/>
</dbReference>
<proteinExistence type="predicted"/>
<dbReference type="GO" id="GO:0004016">
    <property type="term" value="F:adenylate cyclase activity"/>
    <property type="evidence" value="ECO:0007669"/>
    <property type="project" value="UniProtKB-ARBA"/>
</dbReference>